<dbReference type="InParanoid" id="A0A194XKU0"/>
<feature type="region of interest" description="Disordered" evidence="5">
    <location>
        <begin position="298"/>
        <end position="347"/>
    </location>
</feature>
<gene>
    <name evidence="8" type="ORF">LY89DRAFT_579514</name>
</gene>
<evidence type="ECO:0000259" key="7">
    <source>
        <dbReference type="Pfam" id="PF22600"/>
    </source>
</evidence>
<dbReference type="GO" id="GO:0005730">
    <property type="term" value="C:nucleolus"/>
    <property type="evidence" value="ECO:0007669"/>
    <property type="project" value="TreeGrafter"/>
</dbReference>
<dbReference type="GO" id="GO:0010605">
    <property type="term" value="P:negative regulation of macromolecule metabolic process"/>
    <property type="evidence" value="ECO:0007669"/>
    <property type="project" value="UniProtKB-ARBA"/>
</dbReference>
<feature type="compositionally biased region" description="Basic and acidic residues" evidence="5">
    <location>
        <begin position="324"/>
        <end position="347"/>
    </location>
</feature>
<dbReference type="InterPro" id="IPR054708">
    <property type="entry name" value="MTPAP-like_central"/>
</dbReference>
<dbReference type="GO" id="GO:0043634">
    <property type="term" value="P:polyadenylation-dependent ncRNA catabolic process"/>
    <property type="evidence" value="ECO:0007669"/>
    <property type="project" value="TreeGrafter"/>
</dbReference>
<feature type="domain" description="PAP-associated" evidence="6">
    <location>
        <begin position="583"/>
        <end position="641"/>
    </location>
</feature>
<feature type="region of interest" description="Disordered" evidence="5">
    <location>
        <begin position="215"/>
        <end position="266"/>
    </location>
</feature>
<sequence length="718" mass="80224">MNSTSYRQNEDFNFRYDAPPGLDYRAADQHRAPRSPPRGRAPDRNGYQANDNQRRPRGGHRGGRGGPRLAADRAFLKTNRDPTPELMPGMDEDAGAGVRFKPVDDLSDSDEAEMDLTNTDDEADGQESKKKQARTETKAADADSVPRWSNPDPYTALPPPDESQRKKKDVVKLIRKARVAADTENNAKTEATADDFISFDFDDGTDVVMGEQFGLGVEGAPTGPRANKDDASRQQGLQERPYEPRVDLKLPDKSSQQDIPFTANTNVNTGDIGSDLRAASGVSLDGNHVLGLAPNSKSSMQHALPARPPPVSLTSDPALGNRKRNIDDEIKGPPRIHGEDLGKKKPIADGSITPQWLPVPHESPTPWISIDHSDSAKMGIWLHKEIMDFYHYVKPRDFEQLIRVKLVENLRASVKKHFNHEADILAFGSFPAGLYLPTADMDIVCVSNRFMRGQEPDFHEKKILYRFRSFLQKYHLALDDKIELIIGAKVPLVKYVDRLTGLKVDISFENDTGLIANKTFQDWKVEFPAMPIIVSLVKHILAMRGLNEPVNGGIGGFSVICLVVSLLQNMPQVQSRTMIPEHHLGEILMEFFDLYGNQFNIETTGISMKPPGYVSKTRLNIPYREQTSNKFCIMDPNRSNNNISGGARNSPVIRGAFSDCFKRLQERMVQLQYSAEADRRCESILGTIIGGNYSSFRLQREHLAHVYEKYHGPIDLTG</sequence>
<comment type="similarity">
    <text evidence="1">Belongs to the DNA polymerase type-B-like family.</text>
</comment>
<feature type="region of interest" description="Disordered" evidence="5">
    <location>
        <begin position="1"/>
        <end position="169"/>
    </location>
</feature>
<feature type="domain" description="Poly(A) RNA polymerase mitochondrial-like central palm" evidence="7">
    <location>
        <begin position="382"/>
        <end position="519"/>
    </location>
</feature>
<dbReference type="PANTHER" id="PTHR23092">
    <property type="entry name" value="POLY(A) RNA POLYMERASE"/>
    <property type="match status" value="1"/>
</dbReference>
<dbReference type="GO" id="GO:0031499">
    <property type="term" value="C:TRAMP complex"/>
    <property type="evidence" value="ECO:0007669"/>
    <property type="project" value="TreeGrafter"/>
</dbReference>
<dbReference type="AlphaFoldDB" id="A0A194XKU0"/>
<organism evidence="8 9">
    <name type="scientific">Mollisia scopiformis</name>
    <name type="common">Conifer needle endophyte fungus</name>
    <name type="synonym">Phialocephala scopiformis</name>
    <dbReference type="NCBI Taxonomy" id="149040"/>
    <lineage>
        <taxon>Eukaryota</taxon>
        <taxon>Fungi</taxon>
        <taxon>Dikarya</taxon>
        <taxon>Ascomycota</taxon>
        <taxon>Pezizomycotina</taxon>
        <taxon>Leotiomycetes</taxon>
        <taxon>Helotiales</taxon>
        <taxon>Mollisiaceae</taxon>
        <taxon>Mollisia</taxon>
    </lineage>
</organism>
<proteinExistence type="inferred from homology"/>
<dbReference type="EC" id="2.7.7.19" evidence="2"/>
<feature type="compositionally biased region" description="Acidic residues" evidence="5">
    <location>
        <begin position="105"/>
        <end position="125"/>
    </location>
</feature>
<dbReference type="Gene3D" id="3.30.460.10">
    <property type="entry name" value="Beta Polymerase, domain 2"/>
    <property type="match status" value="1"/>
</dbReference>
<evidence type="ECO:0000256" key="5">
    <source>
        <dbReference type="SAM" id="MobiDB-lite"/>
    </source>
</evidence>
<keyword evidence="9" id="KW-1185">Reference proteome</keyword>
<dbReference type="RefSeq" id="XP_018075101.1">
    <property type="nucleotide sequence ID" value="XM_018209010.1"/>
</dbReference>
<dbReference type="Pfam" id="PF03828">
    <property type="entry name" value="PAP_assoc"/>
    <property type="match status" value="1"/>
</dbReference>
<dbReference type="EMBL" id="KQ947409">
    <property type="protein sequence ID" value="KUJ20746.1"/>
    <property type="molecule type" value="Genomic_DNA"/>
</dbReference>
<feature type="compositionally biased region" description="Polar residues" evidence="5">
    <location>
        <begin position="253"/>
        <end position="266"/>
    </location>
</feature>
<dbReference type="GeneID" id="28818736"/>
<keyword evidence="4" id="KW-0460">Magnesium</keyword>
<dbReference type="STRING" id="149040.A0A194XKU0"/>
<dbReference type="InterPro" id="IPR043519">
    <property type="entry name" value="NT_sf"/>
</dbReference>
<dbReference type="Pfam" id="PF22600">
    <property type="entry name" value="MTPAP-like_central"/>
    <property type="match status" value="1"/>
</dbReference>
<dbReference type="KEGG" id="psco:LY89DRAFT_579514"/>
<dbReference type="CDD" id="cd05402">
    <property type="entry name" value="NT_PAP_TUTase"/>
    <property type="match status" value="1"/>
</dbReference>
<protein>
    <recommendedName>
        <fullName evidence="2">polynucleotide adenylyltransferase</fullName>
        <ecNumber evidence="2">2.7.7.19</ecNumber>
    </recommendedName>
</protein>
<dbReference type="InterPro" id="IPR002058">
    <property type="entry name" value="PAP_assoc"/>
</dbReference>
<evidence type="ECO:0000256" key="3">
    <source>
        <dbReference type="ARBA" id="ARBA00022723"/>
    </source>
</evidence>
<dbReference type="GO" id="GO:0046872">
    <property type="term" value="F:metal ion binding"/>
    <property type="evidence" value="ECO:0007669"/>
    <property type="project" value="UniProtKB-KW"/>
</dbReference>
<evidence type="ECO:0000313" key="9">
    <source>
        <dbReference type="Proteomes" id="UP000070700"/>
    </source>
</evidence>
<accession>A0A194XKU0</accession>
<feature type="compositionally biased region" description="Basic and acidic residues" evidence="5">
    <location>
        <begin position="70"/>
        <end position="83"/>
    </location>
</feature>
<dbReference type="Proteomes" id="UP000070700">
    <property type="component" value="Unassembled WGS sequence"/>
</dbReference>
<evidence type="ECO:0000256" key="4">
    <source>
        <dbReference type="ARBA" id="ARBA00022842"/>
    </source>
</evidence>
<dbReference type="Gene3D" id="1.10.1410.10">
    <property type="match status" value="1"/>
</dbReference>
<feature type="compositionally biased region" description="Basic and acidic residues" evidence="5">
    <location>
        <begin position="126"/>
        <end position="141"/>
    </location>
</feature>
<evidence type="ECO:0000256" key="2">
    <source>
        <dbReference type="ARBA" id="ARBA00012388"/>
    </source>
</evidence>
<evidence type="ECO:0000259" key="6">
    <source>
        <dbReference type="Pfam" id="PF03828"/>
    </source>
</evidence>
<dbReference type="OrthoDB" id="273917at2759"/>
<keyword evidence="3" id="KW-0479">Metal-binding</keyword>
<reference evidence="8 9" key="1">
    <citation type="submission" date="2015-10" db="EMBL/GenBank/DDBJ databases">
        <title>Full genome of DAOMC 229536 Phialocephala scopiformis, a fungal endophyte of spruce producing the potent anti-insectan compound rugulosin.</title>
        <authorList>
            <consortium name="DOE Joint Genome Institute"/>
            <person name="Walker A.K."/>
            <person name="Frasz S.L."/>
            <person name="Seifert K.A."/>
            <person name="Miller J.D."/>
            <person name="Mondo S.J."/>
            <person name="Labutti K."/>
            <person name="Lipzen A."/>
            <person name="Dockter R."/>
            <person name="Kennedy M."/>
            <person name="Grigoriev I.V."/>
            <person name="Spatafora J.W."/>
        </authorList>
    </citation>
    <scope>NUCLEOTIDE SEQUENCE [LARGE SCALE GENOMIC DNA]</scope>
    <source>
        <strain evidence="8 9">CBS 120377</strain>
    </source>
</reference>
<dbReference type="SUPFAM" id="SSF81631">
    <property type="entry name" value="PAP/OAS1 substrate-binding domain"/>
    <property type="match status" value="1"/>
</dbReference>
<dbReference type="SUPFAM" id="SSF81301">
    <property type="entry name" value="Nucleotidyltransferase"/>
    <property type="match status" value="1"/>
</dbReference>
<dbReference type="GO" id="GO:0003729">
    <property type="term" value="F:mRNA binding"/>
    <property type="evidence" value="ECO:0007669"/>
    <property type="project" value="TreeGrafter"/>
</dbReference>
<dbReference type="GO" id="GO:0031123">
    <property type="term" value="P:RNA 3'-end processing"/>
    <property type="evidence" value="ECO:0007669"/>
    <property type="project" value="TreeGrafter"/>
</dbReference>
<name>A0A194XKU0_MOLSC</name>
<dbReference type="GO" id="GO:1990817">
    <property type="term" value="F:poly(A) RNA polymerase activity"/>
    <property type="evidence" value="ECO:0007669"/>
    <property type="project" value="UniProtKB-EC"/>
</dbReference>
<evidence type="ECO:0000313" key="8">
    <source>
        <dbReference type="EMBL" id="KUJ20746.1"/>
    </source>
</evidence>
<dbReference type="PANTHER" id="PTHR23092:SF15">
    <property type="entry name" value="INACTIVE NON-CANONICAL POLY(A) RNA POLYMERASE PROTEIN TRF4-2-RELATED"/>
    <property type="match status" value="1"/>
</dbReference>
<dbReference type="InterPro" id="IPR045862">
    <property type="entry name" value="Trf4-like"/>
</dbReference>
<feature type="compositionally biased region" description="Basic and acidic residues" evidence="5">
    <location>
        <begin position="240"/>
        <end position="252"/>
    </location>
</feature>
<evidence type="ECO:0000256" key="1">
    <source>
        <dbReference type="ARBA" id="ARBA00008593"/>
    </source>
</evidence>